<evidence type="ECO:0000256" key="2">
    <source>
        <dbReference type="ARBA" id="ARBA00004141"/>
    </source>
</evidence>
<keyword evidence="7 11" id="KW-0831">Ubiquinone biosynthesis</keyword>
<evidence type="ECO:0000256" key="12">
    <source>
        <dbReference type="NCBIfam" id="TIGR01474"/>
    </source>
</evidence>
<keyword evidence="8 11" id="KW-0812">Transmembrane</keyword>
<dbReference type="PROSITE" id="PS00943">
    <property type="entry name" value="UBIA"/>
    <property type="match status" value="1"/>
</dbReference>
<reference evidence="13 14" key="1">
    <citation type="journal article" date="2013" name="Genome Announc.">
        <title>Complete Genome Sequence of a Chinese Strain of 'Candidatus Liberibacter asiaticus'.</title>
        <authorList>
            <person name="Lin H."/>
            <person name="Han C.S."/>
            <person name="Liu B."/>
            <person name="Lou B."/>
            <person name="Bai X."/>
            <person name="Deng C."/>
            <person name="Civerolo E.L."/>
            <person name="Gupta G."/>
        </authorList>
    </citation>
    <scope>NUCLEOTIDE SEQUENCE [LARGE SCALE GENOMIC DNA]</scope>
    <source>
        <strain evidence="14">gxpsy</strain>
    </source>
</reference>
<feature type="transmembrane region" description="Helical" evidence="11">
    <location>
        <begin position="286"/>
        <end position="307"/>
    </location>
</feature>
<evidence type="ECO:0000313" key="13">
    <source>
        <dbReference type="EMBL" id="AGH16446.1"/>
    </source>
</evidence>
<keyword evidence="5 11" id="KW-0997">Cell inner membrane</keyword>
<dbReference type="InterPro" id="IPR039653">
    <property type="entry name" value="Prenyltransferase"/>
</dbReference>
<dbReference type="InterPro" id="IPR000537">
    <property type="entry name" value="UbiA_prenyltransferase"/>
</dbReference>
<evidence type="ECO:0000256" key="9">
    <source>
        <dbReference type="ARBA" id="ARBA00022989"/>
    </source>
</evidence>
<dbReference type="HAMAP" id="MF_01635">
    <property type="entry name" value="UbiA"/>
    <property type="match status" value="1"/>
</dbReference>
<keyword evidence="4 11" id="KW-1003">Cell membrane</keyword>
<dbReference type="InterPro" id="IPR030470">
    <property type="entry name" value="UbiA_prenylTrfase_CS"/>
</dbReference>
<feature type="transmembrane region" description="Helical" evidence="11">
    <location>
        <begin position="122"/>
        <end position="149"/>
    </location>
</feature>
<keyword evidence="9 11" id="KW-1133">Transmembrane helix</keyword>
<evidence type="ECO:0000256" key="10">
    <source>
        <dbReference type="ARBA" id="ARBA00023136"/>
    </source>
</evidence>
<evidence type="ECO:0000313" key="14">
    <source>
        <dbReference type="Proteomes" id="UP000011820"/>
    </source>
</evidence>
<dbReference type="Proteomes" id="UP000011820">
    <property type="component" value="Chromosome"/>
</dbReference>
<feature type="transmembrane region" description="Helical" evidence="11">
    <location>
        <begin position="255"/>
        <end position="274"/>
    </location>
</feature>
<evidence type="ECO:0000256" key="7">
    <source>
        <dbReference type="ARBA" id="ARBA00022688"/>
    </source>
</evidence>
<comment type="pathway">
    <text evidence="11">Cofactor biosynthesis; ubiquinone biosynthesis.</text>
</comment>
<dbReference type="GeneID" id="93076450"/>
<comment type="subcellular location">
    <subcellularLocation>
        <location evidence="11">Cell inner membrane</location>
        <topology evidence="11">Multi-pass membrane protein</topology>
    </subcellularLocation>
    <subcellularLocation>
        <location evidence="2">Membrane</location>
        <topology evidence="2">Multi-pass membrane protein</topology>
    </subcellularLocation>
</comment>
<feature type="transmembrane region" description="Helical" evidence="11">
    <location>
        <begin position="156"/>
        <end position="177"/>
    </location>
</feature>
<dbReference type="EMBL" id="CP004005">
    <property type="protein sequence ID" value="AGH16446.1"/>
    <property type="molecule type" value="Genomic_DNA"/>
</dbReference>
<gene>
    <name evidence="11" type="primary">ubiA</name>
    <name evidence="13" type="ORF">WSI_00355</name>
</gene>
<dbReference type="PANTHER" id="PTHR11048">
    <property type="entry name" value="PRENYLTRANSFERASES"/>
    <property type="match status" value="1"/>
</dbReference>
<evidence type="ECO:0000256" key="8">
    <source>
        <dbReference type="ARBA" id="ARBA00022692"/>
    </source>
</evidence>
<keyword evidence="14" id="KW-1185">Reference proteome</keyword>
<comment type="function">
    <text evidence="11">Catalyzes the prenylation of para-hydroxybenzoate (PHB) with an all-trans polyprenyl group. Mediates the second step in the final reaction sequence of ubiquinone-8 (UQ-8) biosynthesis, which is the condensation of the polyisoprenoid side chain with PHB, generating the first membrane-bound Q intermediate 3-octaprenyl-4-hydroxybenzoate.</text>
</comment>
<name>A0ABM5NER6_LIBAS</name>
<dbReference type="InterPro" id="IPR006370">
    <property type="entry name" value="HB_polyprenyltransferase-like"/>
</dbReference>
<organism evidence="13 14">
    <name type="scientific">Candidatus Liberibacter asiaticus str. gxpsy</name>
    <dbReference type="NCBI Taxonomy" id="1174529"/>
    <lineage>
        <taxon>Bacteria</taxon>
        <taxon>Pseudomonadati</taxon>
        <taxon>Pseudomonadota</taxon>
        <taxon>Alphaproteobacteria</taxon>
        <taxon>Hyphomicrobiales</taxon>
        <taxon>Rhizobiaceae</taxon>
        <taxon>Liberibacter</taxon>
    </lineage>
</organism>
<proteinExistence type="inferred from homology"/>
<evidence type="ECO:0000256" key="6">
    <source>
        <dbReference type="ARBA" id="ARBA00022679"/>
    </source>
</evidence>
<dbReference type="PANTHER" id="PTHR11048:SF28">
    <property type="entry name" value="4-HYDROXYBENZOATE POLYPRENYLTRANSFERASE, MITOCHONDRIAL"/>
    <property type="match status" value="1"/>
</dbReference>
<protein>
    <recommendedName>
        <fullName evidence="11 12">4-hydroxybenzoate octaprenyltransferase</fullName>
        <ecNumber evidence="11 12">2.5.1.39</ecNumber>
    </recommendedName>
    <alternativeName>
        <fullName evidence="11">4-HB polyprenyltransferase</fullName>
    </alternativeName>
</protein>
<dbReference type="Pfam" id="PF01040">
    <property type="entry name" value="UbiA"/>
    <property type="match status" value="1"/>
</dbReference>
<feature type="transmembrane region" description="Helical" evidence="11">
    <location>
        <begin position="183"/>
        <end position="201"/>
    </location>
</feature>
<dbReference type="NCBIfam" id="TIGR01474">
    <property type="entry name" value="ubiA_proteo"/>
    <property type="match status" value="1"/>
</dbReference>
<dbReference type="RefSeq" id="WP_012778425.1">
    <property type="nucleotide sequence ID" value="NC_020549.1"/>
</dbReference>
<dbReference type="CDD" id="cd13959">
    <property type="entry name" value="PT_UbiA_COQ2"/>
    <property type="match status" value="1"/>
</dbReference>
<sequence>MSQFFNFKWVRDCIMGSAIAPYVYLARWHSSTGWHLAVLPCLWSTVLAAYPLRRAGVLGWSTIFWYLFIYIVGAIVTRGAACTWNDLVDHDIDSQVLRTRSRPLPSGQCTRFQALVFAVLQFLISFVLLLQFNPFVICVGFALLFISLLYPFSKRFILCPQVVLGIGFAGGVFVGWGALHASFSWPAFFLCIGTIFWVVYFDTVYAHQDKKDDELIGVNSTARLFSYQTKLWLFILYGIFVLCFMVAFCLLTVNFFAWIGLLIALFLTIKRIIALDISCSKQCCSFFHSAGVVGILILICLIISLFLDQF</sequence>
<comment type="catalytic activity">
    <reaction evidence="11">
        <text>all-trans-octaprenyl diphosphate + 4-hydroxybenzoate = 4-hydroxy-3-(all-trans-octaprenyl)benzoate + diphosphate</text>
        <dbReference type="Rhea" id="RHEA:27782"/>
        <dbReference type="ChEBI" id="CHEBI:1617"/>
        <dbReference type="ChEBI" id="CHEBI:17879"/>
        <dbReference type="ChEBI" id="CHEBI:33019"/>
        <dbReference type="ChEBI" id="CHEBI:57711"/>
        <dbReference type="EC" id="2.5.1.39"/>
    </reaction>
</comment>
<dbReference type="Gene3D" id="1.10.357.140">
    <property type="entry name" value="UbiA prenyltransferase"/>
    <property type="match status" value="1"/>
</dbReference>
<comment type="similarity">
    <text evidence="3 11">Belongs to the UbiA prenyltransferase family.</text>
</comment>
<dbReference type="EC" id="2.5.1.39" evidence="11 12"/>
<comment type="cofactor">
    <cofactor evidence="1 11">
        <name>Mg(2+)</name>
        <dbReference type="ChEBI" id="CHEBI:18420"/>
    </cofactor>
</comment>
<feature type="transmembrane region" description="Helical" evidence="11">
    <location>
        <begin position="57"/>
        <end position="76"/>
    </location>
</feature>
<keyword evidence="10 11" id="KW-0472">Membrane</keyword>
<accession>A0ABM5NER6</accession>
<evidence type="ECO:0000256" key="11">
    <source>
        <dbReference type="HAMAP-Rule" id="MF_01635"/>
    </source>
</evidence>
<feature type="transmembrane region" description="Helical" evidence="11">
    <location>
        <begin position="231"/>
        <end position="249"/>
    </location>
</feature>
<evidence type="ECO:0000256" key="1">
    <source>
        <dbReference type="ARBA" id="ARBA00001946"/>
    </source>
</evidence>
<evidence type="ECO:0000256" key="3">
    <source>
        <dbReference type="ARBA" id="ARBA00005985"/>
    </source>
</evidence>
<evidence type="ECO:0000256" key="5">
    <source>
        <dbReference type="ARBA" id="ARBA00022519"/>
    </source>
</evidence>
<keyword evidence="6 11" id="KW-0808">Transferase</keyword>
<keyword evidence="11" id="KW-0460">Magnesium</keyword>
<evidence type="ECO:0000256" key="4">
    <source>
        <dbReference type="ARBA" id="ARBA00022475"/>
    </source>
</evidence>
<dbReference type="InterPro" id="IPR044878">
    <property type="entry name" value="UbiA_sf"/>
</dbReference>
<feature type="transmembrane region" description="Helical" evidence="11">
    <location>
        <begin position="32"/>
        <end position="50"/>
    </location>
</feature>
<dbReference type="Gene3D" id="1.20.120.1780">
    <property type="entry name" value="UbiA prenyltransferase"/>
    <property type="match status" value="1"/>
</dbReference>